<reference evidence="2 3" key="1">
    <citation type="submission" date="2019-02" db="EMBL/GenBank/DDBJ databases">
        <title>Deep-cultivation of Planctomycetes and their phenomic and genomic characterization uncovers novel biology.</title>
        <authorList>
            <person name="Wiegand S."/>
            <person name="Jogler M."/>
            <person name="Boedeker C."/>
            <person name="Pinto D."/>
            <person name="Vollmers J."/>
            <person name="Rivas-Marin E."/>
            <person name="Kohn T."/>
            <person name="Peeters S.H."/>
            <person name="Heuer A."/>
            <person name="Rast P."/>
            <person name="Oberbeckmann S."/>
            <person name="Bunk B."/>
            <person name="Jeske O."/>
            <person name="Meyerdierks A."/>
            <person name="Storesund J.E."/>
            <person name="Kallscheuer N."/>
            <person name="Luecker S."/>
            <person name="Lage O.M."/>
            <person name="Pohl T."/>
            <person name="Merkel B.J."/>
            <person name="Hornburger P."/>
            <person name="Mueller R.-W."/>
            <person name="Bruemmer F."/>
            <person name="Labrenz M."/>
            <person name="Spormann A.M."/>
            <person name="Op Den Camp H."/>
            <person name="Overmann J."/>
            <person name="Amann R."/>
            <person name="Jetten M.S.M."/>
            <person name="Mascher T."/>
            <person name="Medema M.H."/>
            <person name="Devos D.P."/>
            <person name="Kaster A.-K."/>
            <person name="Ovreas L."/>
            <person name="Rohde M."/>
            <person name="Galperin M.Y."/>
            <person name="Jogler C."/>
        </authorList>
    </citation>
    <scope>NUCLEOTIDE SEQUENCE [LARGE SCALE GENOMIC DNA]</scope>
    <source>
        <strain evidence="2 3">CA13</strain>
    </source>
</reference>
<sequence>MSIAPFTILLAFLPLVGYLLLLGAIRMLGRTLITTGSRDIAALGIAISGLVAVGPAELFFPSAAATVFGPYVWVSLAIFYLLCVSLIALTSTPKLVVYGRSPQQIYEPLLRAAQHLDPAASGDPNTMQVHLPTAKVRLRLDSQPGADYAQIFAFEPNLTLSFWNRLQAHLRNEVVESRIPRGVGGLAMLVTAALMIAFLVWQSAGREELVVEGFRKWLSR</sequence>
<feature type="transmembrane region" description="Helical" evidence="1">
    <location>
        <begin position="40"/>
        <end position="60"/>
    </location>
</feature>
<comment type="caution">
    <text evidence="2">The sequence shown here is derived from an EMBL/GenBank/DDBJ whole genome shotgun (WGS) entry which is preliminary data.</text>
</comment>
<organism evidence="2 3">
    <name type="scientific">Novipirellula herctigrandis</name>
    <dbReference type="NCBI Taxonomy" id="2527986"/>
    <lineage>
        <taxon>Bacteria</taxon>
        <taxon>Pseudomonadati</taxon>
        <taxon>Planctomycetota</taxon>
        <taxon>Planctomycetia</taxon>
        <taxon>Pirellulales</taxon>
        <taxon>Pirellulaceae</taxon>
        <taxon>Novipirellula</taxon>
    </lineage>
</organism>
<evidence type="ECO:0000313" key="2">
    <source>
        <dbReference type="EMBL" id="TWT76636.1"/>
    </source>
</evidence>
<feature type="transmembrane region" description="Helical" evidence="1">
    <location>
        <begin position="183"/>
        <end position="201"/>
    </location>
</feature>
<dbReference type="RefSeq" id="WP_146404371.1">
    <property type="nucleotide sequence ID" value="NZ_SJPJ01000002.1"/>
</dbReference>
<dbReference type="AlphaFoldDB" id="A0A5C5YNZ6"/>
<dbReference type="EMBL" id="SJPJ01000002">
    <property type="protein sequence ID" value="TWT76636.1"/>
    <property type="molecule type" value="Genomic_DNA"/>
</dbReference>
<gene>
    <name evidence="2" type="ORF">CA13_71330</name>
</gene>
<feature type="transmembrane region" description="Helical" evidence="1">
    <location>
        <begin position="72"/>
        <end position="90"/>
    </location>
</feature>
<keyword evidence="1" id="KW-0812">Transmembrane</keyword>
<evidence type="ECO:0000313" key="3">
    <source>
        <dbReference type="Proteomes" id="UP000315010"/>
    </source>
</evidence>
<name>A0A5C5YNZ6_9BACT</name>
<protein>
    <submittedName>
        <fullName evidence="2">Uncharacterized protein</fullName>
    </submittedName>
</protein>
<keyword evidence="3" id="KW-1185">Reference proteome</keyword>
<dbReference type="Proteomes" id="UP000315010">
    <property type="component" value="Unassembled WGS sequence"/>
</dbReference>
<keyword evidence="1" id="KW-1133">Transmembrane helix</keyword>
<dbReference type="OrthoDB" id="292340at2"/>
<keyword evidence="1" id="KW-0472">Membrane</keyword>
<feature type="transmembrane region" description="Helical" evidence="1">
    <location>
        <begin position="6"/>
        <end position="28"/>
    </location>
</feature>
<accession>A0A5C5YNZ6</accession>
<proteinExistence type="predicted"/>
<evidence type="ECO:0000256" key="1">
    <source>
        <dbReference type="SAM" id="Phobius"/>
    </source>
</evidence>